<comment type="caution">
    <text evidence="2">The sequence shown here is derived from an EMBL/GenBank/DDBJ whole genome shotgun (WGS) entry which is preliminary data.</text>
</comment>
<reference evidence="2 3" key="1">
    <citation type="journal article" date="2024" name="Genome Biol. Evol.">
        <title>Chromosome-level genome assembly of the viviparous eelpout Zoarces viviparus.</title>
        <authorList>
            <person name="Fuhrmann N."/>
            <person name="Brasseur M.V."/>
            <person name="Bakowski C.E."/>
            <person name="Podsiadlowski L."/>
            <person name="Prost S."/>
            <person name="Krehenwinkel H."/>
            <person name="Mayer C."/>
        </authorList>
    </citation>
    <scope>NUCLEOTIDE SEQUENCE [LARGE SCALE GENOMIC DNA]</scope>
    <source>
        <strain evidence="2">NO-MEL_2022_Ind0_liver</strain>
    </source>
</reference>
<protein>
    <submittedName>
        <fullName evidence="2">Uncharacterized protein</fullName>
    </submittedName>
</protein>
<organism evidence="2 3">
    <name type="scientific">Zoarces viviparus</name>
    <name type="common">Viviparous eelpout</name>
    <name type="synonym">Blennius viviparus</name>
    <dbReference type="NCBI Taxonomy" id="48416"/>
    <lineage>
        <taxon>Eukaryota</taxon>
        <taxon>Metazoa</taxon>
        <taxon>Chordata</taxon>
        <taxon>Craniata</taxon>
        <taxon>Vertebrata</taxon>
        <taxon>Euteleostomi</taxon>
        <taxon>Actinopterygii</taxon>
        <taxon>Neopterygii</taxon>
        <taxon>Teleostei</taxon>
        <taxon>Neoteleostei</taxon>
        <taxon>Acanthomorphata</taxon>
        <taxon>Eupercaria</taxon>
        <taxon>Perciformes</taxon>
        <taxon>Cottioidei</taxon>
        <taxon>Zoarcales</taxon>
        <taxon>Zoarcidae</taxon>
        <taxon>Zoarcinae</taxon>
        <taxon>Zoarces</taxon>
    </lineage>
</organism>
<sequence>MLVDLTSGTIATIVHWIFTLLNSFQGLFILLTTCLADKLTRDALLKHLKRNAPASTTDSVTTLDSTWRK</sequence>
<evidence type="ECO:0000313" key="2">
    <source>
        <dbReference type="EMBL" id="KAK9534052.1"/>
    </source>
</evidence>
<gene>
    <name evidence="2" type="ORF">VZT92_009127</name>
</gene>
<keyword evidence="1" id="KW-0812">Transmembrane</keyword>
<evidence type="ECO:0000256" key="1">
    <source>
        <dbReference type="SAM" id="Phobius"/>
    </source>
</evidence>
<dbReference type="Proteomes" id="UP001488805">
    <property type="component" value="Unassembled WGS sequence"/>
</dbReference>
<accession>A0AAW1FHA8</accession>
<dbReference type="Gene3D" id="1.20.1070.10">
    <property type="entry name" value="Rhodopsin 7-helix transmembrane proteins"/>
    <property type="match status" value="1"/>
</dbReference>
<name>A0AAW1FHA8_ZOAVI</name>
<keyword evidence="1" id="KW-0472">Membrane</keyword>
<keyword evidence="1" id="KW-1133">Transmembrane helix</keyword>
<dbReference type="AlphaFoldDB" id="A0AAW1FHA8"/>
<evidence type="ECO:0000313" key="3">
    <source>
        <dbReference type="Proteomes" id="UP001488805"/>
    </source>
</evidence>
<proteinExistence type="predicted"/>
<dbReference type="EMBL" id="JBCEZU010000067">
    <property type="protein sequence ID" value="KAK9534052.1"/>
    <property type="molecule type" value="Genomic_DNA"/>
</dbReference>
<keyword evidence="3" id="KW-1185">Reference proteome</keyword>
<feature type="transmembrane region" description="Helical" evidence="1">
    <location>
        <begin position="13"/>
        <end position="36"/>
    </location>
</feature>